<gene>
    <name evidence="16" type="ORF">NWE54_26850</name>
</gene>
<feature type="transmembrane region" description="Helical" evidence="14">
    <location>
        <begin position="20"/>
        <end position="41"/>
    </location>
</feature>
<evidence type="ECO:0000256" key="1">
    <source>
        <dbReference type="ARBA" id="ARBA00004236"/>
    </source>
</evidence>
<accession>A0A9E8CSF5</accession>
<evidence type="ECO:0000313" key="16">
    <source>
        <dbReference type="EMBL" id="UZF90164.1"/>
    </source>
</evidence>
<dbReference type="Pfam" id="PF00034">
    <property type="entry name" value="Cytochrom_C"/>
    <property type="match status" value="2"/>
</dbReference>
<dbReference type="AlphaFoldDB" id="A0A9E8CSF5"/>
<feature type="binding site" description="axial binding residue" evidence="13">
    <location>
        <position position="362"/>
    </location>
    <ligand>
        <name>heme c</name>
        <dbReference type="ChEBI" id="CHEBI:61717"/>
        <label>3</label>
    </ligand>
    <ligandPart>
        <name>Fe</name>
        <dbReference type="ChEBI" id="CHEBI:18248"/>
    </ligandPart>
</feature>
<keyword evidence="7" id="KW-0732">Signal</keyword>
<dbReference type="InterPro" id="IPR051459">
    <property type="entry name" value="Cytochrome_c-type_DH"/>
</dbReference>
<dbReference type="InterPro" id="IPR014353">
    <property type="entry name" value="Membr-bd_ADH_cyt_c"/>
</dbReference>
<evidence type="ECO:0000256" key="7">
    <source>
        <dbReference type="ARBA" id="ARBA00022729"/>
    </source>
</evidence>
<keyword evidence="11 14" id="KW-0472">Membrane</keyword>
<proteinExistence type="predicted"/>
<evidence type="ECO:0000256" key="9">
    <source>
        <dbReference type="ARBA" id="ARBA00022982"/>
    </source>
</evidence>
<feature type="binding site" description="covalent" evidence="12">
    <location>
        <position position="358"/>
    </location>
    <ligand>
        <name>heme c</name>
        <dbReference type="ChEBI" id="CHEBI:61717"/>
        <label>3</label>
    </ligand>
</feature>
<dbReference type="PIRSF" id="PIRSF000018">
    <property type="entry name" value="Mb_ADH_cyt_c"/>
    <property type="match status" value="1"/>
</dbReference>
<dbReference type="SUPFAM" id="SSF46626">
    <property type="entry name" value="Cytochrome c"/>
    <property type="match status" value="3"/>
</dbReference>
<dbReference type="GO" id="GO:0005506">
    <property type="term" value="F:iron ion binding"/>
    <property type="evidence" value="ECO:0007669"/>
    <property type="project" value="InterPro"/>
</dbReference>
<feature type="binding site" description="covalent" evidence="12">
    <location>
        <position position="225"/>
    </location>
    <ligand>
        <name>heme c</name>
        <dbReference type="ChEBI" id="CHEBI:61717"/>
        <label>2</label>
    </ligand>
</feature>
<feature type="domain" description="Cytochrome c" evidence="15">
    <location>
        <begin position="345"/>
        <end position="435"/>
    </location>
</feature>
<evidence type="ECO:0000256" key="10">
    <source>
        <dbReference type="ARBA" id="ARBA00023004"/>
    </source>
</evidence>
<dbReference type="PANTHER" id="PTHR35008">
    <property type="entry name" value="BLL4482 PROTEIN-RELATED"/>
    <property type="match status" value="1"/>
</dbReference>
<dbReference type="GO" id="GO:0009055">
    <property type="term" value="F:electron transfer activity"/>
    <property type="evidence" value="ECO:0007669"/>
    <property type="project" value="InterPro"/>
</dbReference>
<evidence type="ECO:0000256" key="6">
    <source>
        <dbReference type="ARBA" id="ARBA00022723"/>
    </source>
</evidence>
<comment type="subcellular location">
    <subcellularLocation>
        <location evidence="1">Cell membrane</location>
    </subcellularLocation>
</comment>
<keyword evidence="2" id="KW-0813">Transport</keyword>
<keyword evidence="14" id="KW-1133">Transmembrane helix</keyword>
<keyword evidence="10 13" id="KW-0408">Iron</keyword>
<feature type="binding site" description="axial binding residue" evidence="13">
    <location>
        <position position="226"/>
    </location>
    <ligand>
        <name>heme c</name>
        <dbReference type="ChEBI" id="CHEBI:61717"/>
        <label>2</label>
    </ligand>
    <ligandPart>
        <name>Fe</name>
        <dbReference type="ChEBI" id="CHEBI:18248"/>
    </ligandPart>
</feature>
<evidence type="ECO:0000256" key="11">
    <source>
        <dbReference type="ARBA" id="ARBA00023136"/>
    </source>
</evidence>
<feature type="domain" description="Cytochrome c" evidence="15">
    <location>
        <begin position="58"/>
        <end position="161"/>
    </location>
</feature>
<evidence type="ECO:0000256" key="8">
    <source>
        <dbReference type="ARBA" id="ARBA00022737"/>
    </source>
</evidence>
<dbReference type="InterPro" id="IPR036909">
    <property type="entry name" value="Cyt_c-like_dom_sf"/>
</dbReference>
<feature type="binding site" description="covalent" evidence="12">
    <location>
        <position position="75"/>
    </location>
    <ligand>
        <name>heme c</name>
        <dbReference type="ChEBI" id="CHEBI:61717"/>
        <label>1</label>
    </ligand>
</feature>
<keyword evidence="9" id="KW-0249">Electron transport</keyword>
<keyword evidence="14" id="KW-0812">Transmembrane</keyword>
<evidence type="ECO:0000256" key="14">
    <source>
        <dbReference type="SAM" id="Phobius"/>
    </source>
</evidence>
<organism evidence="16">
    <name type="scientific">Bosea sp. NBC_00436</name>
    <dbReference type="NCBI Taxonomy" id="2969620"/>
    <lineage>
        <taxon>Bacteria</taxon>
        <taxon>Pseudomonadati</taxon>
        <taxon>Pseudomonadota</taxon>
        <taxon>Alphaproteobacteria</taxon>
        <taxon>Hyphomicrobiales</taxon>
        <taxon>Boseaceae</taxon>
        <taxon>Bosea</taxon>
    </lineage>
</organism>
<dbReference type="PANTHER" id="PTHR35008:SF8">
    <property type="entry name" value="ALCOHOL DEHYDROGENASE CYTOCHROME C SUBUNIT"/>
    <property type="match status" value="1"/>
</dbReference>
<dbReference type="GO" id="GO:0020037">
    <property type="term" value="F:heme binding"/>
    <property type="evidence" value="ECO:0007669"/>
    <property type="project" value="InterPro"/>
</dbReference>
<feature type="domain" description="Cytochrome c" evidence="15">
    <location>
        <begin position="207"/>
        <end position="322"/>
    </location>
</feature>
<dbReference type="PRINTS" id="PR00605">
    <property type="entry name" value="CYTCHROMECIC"/>
</dbReference>
<evidence type="ECO:0000259" key="15">
    <source>
        <dbReference type="PROSITE" id="PS51007"/>
    </source>
</evidence>
<keyword evidence="4 12" id="KW-0349">Heme</keyword>
<dbReference type="GO" id="GO:0016614">
    <property type="term" value="F:oxidoreductase activity, acting on CH-OH group of donors"/>
    <property type="evidence" value="ECO:0007669"/>
    <property type="project" value="InterPro"/>
</dbReference>
<dbReference type="Gene3D" id="1.10.760.10">
    <property type="entry name" value="Cytochrome c-like domain"/>
    <property type="match status" value="3"/>
</dbReference>
<evidence type="ECO:0000256" key="13">
    <source>
        <dbReference type="PIRSR" id="PIRSR000018-51"/>
    </source>
</evidence>
<reference evidence="16" key="1">
    <citation type="submission" date="2022-08" db="EMBL/GenBank/DDBJ databases">
        <title>Complete Genome Sequences of 2 Bosea sp. soil isolates.</title>
        <authorList>
            <person name="Alvarez Arevalo M."/>
            <person name="Sterndorff E.B."/>
            <person name="Faurdal D."/>
            <person name="Joergensen T.S."/>
            <person name="Weber T."/>
        </authorList>
    </citation>
    <scope>NUCLEOTIDE SEQUENCE</scope>
    <source>
        <strain evidence="16">NBC_00436</strain>
        <plasmid evidence="16">pNBC436</plasmid>
    </source>
</reference>
<dbReference type="PROSITE" id="PS51007">
    <property type="entry name" value="CYTC"/>
    <property type="match status" value="3"/>
</dbReference>
<keyword evidence="8" id="KW-0677">Repeat</keyword>
<feature type="binding site" description="covalent" evidence="12">
    <location>
        <position position="361"/>
    </location>
    <ligand>
        <name>heme c</name>
        <dbReference type="ChEBI" id="CHEBI:61717"/>
        <label>3</label>
    </ligand>
</feature>
<geneLocation type="plasmid" evidence="16">
    <name>pNBC436</name>
</geneLocation>
<dbReference type="InterPro" id="IPR009056">
    <property type="entry name" value="Cyt_c-like_dom"/>
</dbReference>
<sequence>MTELVPGSVRREPMRRLKKLLITAIILGMLAFLVVLAFALWPTRTRAVAAPASDEDAILVEQGGYLALAGDCTACHTAPGGKPFAGGLPLASPIGTIYSTNITPDRQSGIGGYSLDQFDRALRHGIRADGASLYPAMPFPSYARFTDEDVRALYAYFQRGVSAVGQVNRPAGIPWPLSMRWPLAIWRKVFAPNPDAAAFDPKRYPNEAVARGAYLVQGAGHCGSCHTPRAITLQEKALDETGGEFLAGNQIIDGWNAINLRGNPADGLGRWSEQDVVDTLKTGRNPHAAIVGSPMADVTVHSMQHLTDADLHAIAAYLKTLPAIPGAGPSFADNPATAKALQVGINASRSAELYVDNCAGCHRSDAKGYDRVFPAIAGNPTVLAREPDSLVRLILGGSRMPATATAPSTLGMPGFGWRLSDEEVAALATYLRSQWGNSAPPVAAKLAARIRSDLPKEMKEAAHAP</sequence>
<keyword evidence="6 13" id="KW-0479">Metal-binding</keyword>
<feature type="binding site" description="covalent" evidence="12">
    <location>
        <position position="72"/>
    </location>
    <ligand>
        <name>heme c</name>
        <dbReference type="ChEBI" id="CHEBI:61717"/>
        <label>1</label>
    </ligand>
</feature>
<evidence type="ECO:0000256" key="3">
    <source>
        <dbReference type="ARBA" id="ARBA00022475"/>
    </source>
</evidence>
<dbReference type="GO" id="GO:0005886">
    <property type="term" value="C:plasma membrane"/>
    <property type="evidence" value="ECO:0007669"/>
    <property type="project" value="UniProtKB-SubCell"/>
</dbReference>
<name>A0A9E8CSF5_9HYPH</name>
<dbReference type="EMBL" id="CP102775">
    <property type="protein sequence ID" value="UZF90164.1"/>
    <property type="molecule type" value="Genomic_DNA"/>
</dbReference>
<evidence type="ECO:0000256" key="2">
    <source>
        <dbReference type="ARBA" id="ARBA00022448"/>
    </source>
</evidence>
<evidence type="ECO:0000256" key="4">
    <source>
        <dbReference type="ARBA" id="ARBA00022617"/>
    </source>
</evidence>
<evidence type="ECO:0000256" key="12">
    <source>
        <dbReference type="PIRSR" id="PIRSR000018-50"/>
    </source>
</evidence>
<feature type="binding site" description="axial binding residue" evidence="13">
    <location>
        <position position="76"/>
    </location>
    <ligand>
        <name>heme c</name>
        <dbReference type="ChEBI" id="CHEBI:61717"/>
        <label>1</label>
    </ligand>
    <ligandPart>
        <name>Fe</name>
        <dbReference type="ChEBI" id="CHEBI:18248"/>
    </ligandPart>
</feature>
<protein>
    <submittedName>
        <fullName evidence="16">Cytochrome c</fullName>
    </submittedName>
</protein>
<keyword evidence="5" id="KW-0679">Respiratory chain</keyword>
<comment type="cofactor">
    <cofactor evidence="12">
        <name>heme c</name>
        <dbReference type="ChEBI" id="CHEBI:61717"/>
    </cofactor>
    <text evidence="12">Binds 3 heme c groups covalently per subunit.</text>
</comment>
<keyword evidence="3" id="KW-1003">Cell membrane</keyword>
<evidence type="ECO:0000256" key="5">
    <source>
        <dbReference type="ARBA" id="ARBA00022660"/>
    </source>
</evidence>
<dbReference type="InterPro" id="IPR008168">
    <property type="entry name" value="Cyt_C_IC"/>
</dbReference>
<feature type="binding site" description="covalent" evidence="12">
    <location>
        <position position="222"/>
    </location>
    <ligand>
        <name>heme c</name>
        <dbReference type="ChEBI" id="CHEBI:61717"/>
        <label>2</label>
    </ligand>
</feature>
<keyword evidence="16" id="KW-0614">Plasmid</keyword>